<evidence type="ECO:0000313" key="2">
    <source>
        <dbReference type="EMBL" id="GAA3140536.1"/>
    </source>
</evidence>
<dbReference type="EMBL" id="BAAAUG010000162">
    <property type="protein sequence ID" value="GAA3140536.1"/>
    <property type="molecule type" value="Genomic_DNA"/>
</dbReference>
<evidence type="ECO:0000313" key="3">
    <source>
        <dbReference type="Proteomes" id="UP001501637"/>
    </source>
</evidence>
<organism evidence="2 3">
    <name type="scientific">Streptomyces rectiviolaceus</name>
    <dbReference type="NCBI Taxonomy" id="332591"/>
    <lineage>
        <taxon>Bacteria</taxon>
        <taxon>Bacillati</taxon>
        <taxon>Actinomycetota</taxon>
        <taxon>Actinomycetes</taxon>
        <taxon>Kitasatosporales</taxon>
        <taxon>Streptomycetaceae</taxon>
        <taxon>Streptomyces</taxon>
    </lineage>
</organism>
<feature type="compositionally biased region" description="Low complexity" evidence="1">
    <location>
        <begin position="42"/>
        <end position="51"/>
    </location>
</feature>
<dbReference type="Proteomes" id="UP001501637">
    <property type="component" value="Unassembled WGS sequence"/>
</dbReference>
<evidence type="ECO:0000256" key="1">
    <source>
        <dbReference type="SAM" id="MobiDB-lite"/>
    </source>
</evidence>
<gene>
    <name evidence="2" type="ORF">GCM10010449_70620</name>
</gene>
<feature type="region of interest" description="Disordered" evidence="1">
    <location>
        <begin position="232"/>
        <end position="252"/>
    </location>
</feature>
<dbReference type="RefSeq" id="WP_344528226.1">
    <property type="nucleotide sequence ID" value="NZ_BAAAUG010000162.1"/>
</dbReference>
<protein>
    <submittedName>
        <fullName evidence="2">Uncharacterized protein</fullName>
    </submittedName>
</protein>
<proteinExistence type="predicted"/>
<reference evidence="3" key="1">
    <citation type="journal article" date="2019" name="Int. J. Syst. Evol. Microbiol.">
        <title>The Global Catalogue of Microorganisms (GCM) 10K type strain sequencing project: providing services to taxonomists for standard genome sequencing and annotation.</title>
        <authorList>
            <consortium name="The Broad Institute Genomics Platform"/>
            <consortium name="The Broad Institute Genome Sequencing Center for Infectious Disease"/>
            <person name="Wu L."/>
            <person name="Ma J."/>
        </authorList>
    </citation>
    <scope>NUCLEOTIDE SEQUENCE [LARGE SCALE GENOMIC DNA]</scope>
    <source>
        <strain evidence="3">JCM 9092</strain>
    </source>
</reference>
<accession>A0ABP6N940</accession>
<feature type="region of interest" description="Disordered" evidence="1">
    <location>
        <begin position="42"/>
        <end position="64"/>
    </location>
</feature>
<sequence>MLRRSASPSALRRRRPGTRSKAIAVIGALAIGAPLTLLGPASAADPSPTASGKAPKGSCTAPKDWSSCVQVTTRLDRAPSVGQRARLDITVDTRVDLSGARVQADLPAAVDWASAPAGWQFKDIGQLLPEDGGTVHRAQRTIDLAAGKTLRFSLPVKGVKAAATSVRARVDGTSAEPTDRDEHMQLLTVGATPAASHLGLDQRRNSTALHQLPDGVELTPAKPERPFEPVAARTKLPKPHSDDAPSTEPSAKALSCVTGTVGYTEPGGAHPSPNIQVEAWDDDSFGGDDRLDSALTDGSGGFRMCFDNNDTSGGQDVYVKVRTESGLWRIVEDNFFGRDVYEFRSGQRDDIGDGRTVDFGRIAPGDQTMNRVFHAYDLANQAKNWTPGECWDSRDSGDCRRMEIVYPDDDDGDGSRYQWGDKSVWLEAAAPDDRTDTVHEYGHAVMADVYEDNRPPAIDNCSPHAMDTRSSKGCAWVEGFANFYPMAIFNNDEYRGWHVEDTTSYDSGDDTEGRVTGSLWDLMDPSGERYWDHHQESAKNAIWDTLLDRRSNTFQEFWTHRGQEGHDVGSGPGGALYQNGIDYGFRNQLTDGQSKTLPTPDPQHNYRYDTTFRFWSVVALRPPAGVDYDLDLYDDQALQQRLDVSLATGDTVDFIAVDSNARGPGDYYPVVKRPLGGTGTGDYRIEVADSGKLLIGSDTKVMNGADDVTAVWDTCPAAGTEVTITATPSDASQDAELFLMDSDPANANTAVRGRYAATASGTANGPGQAESFKFTSQGGCYGVVLVNKAGTGTYTVTES</sequence>
<keyword evidence="3" id="KW-1185">Reference proteome</keyword>
<name>A0ABP6N940_9ACTN</name>
<comment type="caution">
    <text evidence="2">The sequence shown here is derived from an EMBL/GenBank/DDBJ whole genome shotgun (WGS) entry which is preliminary data.</text>
</comment>